<evidence type="ECO:0000256" key="1">
    <source>
        <dbReference type="SAM" id="MobiDB-lite"/>
    </source>
</evidence>
<feature type="non-terminal residue" evidence="2">
    <location>
        <position position="107"/>
    </location>
</feature>
<evidence type="ECO:0000313" key="2">
    <source>
        <dbReference type="EMBL" id="JAS66507.1"/>
    </source>
</evidence>
<dbReference type="AlphaFoldDB" id="A0A1B6GVS3"/>
<protein>
    <submittedName>
        <fullName evidence="2">Uncharacterized protein</fullName>
    </submittedName>
</protein>
<reference evidence="2" key="1">
    <citation type="submission" date="2015-11" db="EMBL/GenBank/DDBJ databases">
        <title>De novo transcriptome assembly of four potential Pierce s Disease insect vectors from Arizona vineyards.</title>
        <authorList>
            <person name="Tassone E.E."/>
        </authorList>
    </citation>
    <scope>NUCLEOTIDE SEQUENCE</scope>
</reference>
<sequence>MGKSAKADVSQNISRTQMLTESDLGTNNKDLPHMEKEIMVQEVSLLADGEGGDNVNCAKKLRIQTGNGHLSSFNSDIFDLANSEEVTKVYKNIDTRLFQSKTKMFIS</sequence>
<feature type="compositionally biased region" description="Polar residues" evidence="1">
    <location>
        <begin position="9"/>
        <end position="29"/>
    </location>
</feature>
<name>A0A1B6GVS3_9HEMI</name>
<gene>
    <name evidence="2" type="ORF">g.45124</name>
</gene>
<proteinExistence type="predicted"/>
<feature type="region of interest" description="Disordered" evidence="1">
    <location>
        <begin position="1"/>
        <end position="30"/>
    </location>
</feature>
<accession>A0A1B6GVS3</accession>
<dbReference type="EMBL" id="GECZ01003262">
    <property type="protein sequence ID" value="JAS66507.1"/>
    <property type="molecule type" value="Transcribed_RNA"/>
</dbReference>
<organism evidence="2">
    <name type="scientific">Cuerna arida</name>
    <dbReference type="NCBI Taxonomy" id="1464854"/>
    <lineage>
        <taxon>Eukaryota</taxon>
        <taxon>Metazoa</taxon>
        <taxon>Ecdysozoa</taxon>
        <taxon>Arthropoda</taxon>
        <taxon>Hexapoda</taxon>
        <taxon>Insecta</taxon>
        <taxon>Pterygota</taxon>
        <taxon>Neoptera</taxon>
        <taxon>Paraneoptera</taxon>
        <taxon>Hemiptera</taxon>
        <taxon>Auchenorrhyncha</taxon>
        <taxon>Membracoidea</taxon>
        <taxon>Cicadellidae</taxon>
        <taxon>Cicadellinae</taxon>
        <taxon>Proconiini</taxon>
        <taxon>Cuerna</taxon>
    </lineage>
</organism>